<evidence type="ECO:0000313" key="1">
    <source>
        <dbReference type="EMBL" id="GGJ59804.1"/>
    </source>
</evidence>
<dbReference type="Proteomes" id="UP000632222">
    <property type="component" value="Unassembled WGS sequence"/>
</dbReference>
<name>A0ABQ2DJH5_9DEIO</name>
<evidence type="ECO:0008006" key="3">
    <source>
        <dbReference type="Google" id="ProtNLM"/>
    </source>
</evidence>
<gene>
    <name evidence="1" type="ORF">GCM10008938_52430</name>
</gene>
<comment type="caution">
    <text evidence="1">The sequence shown here is derived from an EMBL/GenBank/DDBJ whole genome shotgun (WGS) entry which is preliminary data.</text>
</comment>
<dbReference type="EMBL" id="BMOD01000056">
    <property type="protein sequence ID" value="GGJ59804.1"/>
    <property type="molecule type" value="Genomic_DNA"/>
</dbReference>
<organism evidence="1 2">
    <name type="scientific">Deinococcus roseus</name>
    <dbReference type="NCBI Taxonomy" id="392414"/>
    <lineage>
        <taxon>Bacteria</taxon>
        <taxon>Thermotogati</taxon>
        <taxon>Deinococcota</taxon>
        <taxon>Deinococci</taxon>
        <taxon>Deinococcales</taxon>
        <taxon>Deinococcaceae</taxon>
        <taxon>Deinococcus</taxon>
    </lineage>
</organism>
<sequence>MRHIPYSGRLPDPTWVEAAKQKAQKIETYATMEEKKKFLQKDSTAKAWGAFKDWLLSFSHDKCWFSDTTAAYFPFEIEHFRPKSKVKEDNGTESEGYWWLAFEWKNFRICGKLGNSKKGSLFPLSAGCSRATCAAELPREQPILIDPTRIMDVRLVGFNLEGEMIPSSEATTPHHRMRIEKTRDIMNLDLPKLVALRREVLQECVYNVEHYLEALGHLEATNDPAWETAAEHHGSLLRKMLDPRTQLSSVARYYITMRNDIRLSCFLG</sequence>
<accession>A0ABQ2DJH5</accession>
<dbReference type="RefSeq" id="WP_189009543.1">
    <property type="nucleotide sequence ID" value="NZ_BMOD01000056.1"/>
</dbReference>
<reference evidence="2" key="1">
    <citation type="journal article" date="2019" name="Int. J. Syst. Evol. Microbiol.">
        <title>The Global Catalogue of Microorganisms (GCM) 10K type strain sequencing project: providing services to taxonomists for standard genome sequencing and annotation.</title>
        <authorList>
            <consortium name="The Broad Institute Genomics Platform"/>
            <consortium name="The Broad Institute Genome Sequencing Center for Infectious Disease"/>
            <person name="Wu L."/>
            <person name="Ma J."/>
        </authorList>
    </citation>
    <scope>NUCLEOTIDE SEQUENCE [LARGE SCALE GENOMIC DNA]</scope>
    <source>
        <strain evidence="2">JCM 14370</strain>
    </source>
</reference>
<protein>
    <recommendedName>
        <fullName evidence="3">HNH nuclease domain-containing protein</fullName>
    </recommendedName>
</protein>
<evidence type="ECO:0000313" key="2">
    <source>
        <dbReference type="Proteomes" id="UP000632222"/>
    </source>
</evidence>
<proteinExistence type="predicted"/>
<keyword evidence="2" id="KW-1185">Reference proteome</keyword>